<protein>
    <submittedName>
        <fullName evidence="2">Uncharacterized protein</fullName>
    </submittedName>
</protein>
<evidence type="ECO:0000313" key="2">
    <source>
        <dbReference type="EMBL" id="KZN63341.1"/>
    </source>
</evidence>
<comment type="caution">
    <text evidence="2">The sequence shown here is derived from an EMBL/GenBank/DDBJ whole genome shotgun (WGS) entry which is preliminary data.</text>
</comment>
<organism evidence="2 3">
    <name type="scientific">Pseudoalteromonas luteoviolacea S4060-1</name>
    <dbReference type="NCBI Taxonomy" id="1365257"/>
    <lineage>
        <taxon>Bacteria</taxon>
        <taxon>Pseudomonadati</taxon>
        <taxon>Pseudomonadota</taxon>
        <taxon>Gammaproteobacteria</taxon>
        <taxon>Alteromonadales</taxon>
        <taxon>Pseudoalteromonadaceae</taxon>
        <taxon>Pseudoalteromonas</taxon>
    </lineage>
</organism>
<proteinExistence type="predicted"/>
<reference evidence="2 3" key="1">
    <citation type="submission" date="2013-07" db="EMBL/GenBank/DDBJ databases">
        <title>Comparative Genomic and Metabolomic Analysis of Twelve Strains of Pseudoalteromonas luteoviolacea.</title>
        <authorList>
            <person name="Vynne N.G."/>
            <person name="Mansson M."/>
            <person name="Gram L."/>
        </authorList>
    </citation>
    <scope>NUCLEOTIDE SEQUENCE [LARGE SCALE GENOMIC DNA]</scope>
    <source>
        <strain evidence="2 3">S4060-1</strain>
    </source>
</reference>
<dbReference type="PATRIC" id="fig|1365257.3.peg.3748"/>
<keyword evidence="1" id="KW-0732">Signal</keyword>
<accession>A0A167KVE3</accession>
<sequence>MKIKNLSIIISLVFLSFLSFAGKDEQTVYEISVAQGKKLEFDCPHSDSNPNYYCASLMANSINQYFSFCRWLVKQSNSELDFSKNPEICKQATVSQFNEWVNHKNRSIHAELDNLKLVVWPKLNSQN</sequence>
<dbReference type="RefSeq" id="WP_063382124.1">
    <property type="nucleotide sequence ID" value="NZ_AUXX01000034.1"/>
</dbReference>
<dbReference type="EMBL" id="AUXX01000034">
    <property type="protein sequence ID" value="KZN63341.1"/>
    <property type="molecule type" value="Genomic_DNA"/>
</dbReference>
<evidence type="ECO:0000313" key="3">
    <source>
        <dbReference type="Proteomes" id="UP000076661"/>
    </source>
</evidence>
<dbReference type="AlphaFoldDB" id="A0A167KVE3"/>
<feature type="chain" id="PRO_5007889569" evidence="1">
    <location>
        <begin position="22"/>
        <end position="127"/>
    </location>
</feature>
<gene>
    <name evidence="2" type="ORF">N478_03565</name>
</gene>
<name>A0A167KVE3_9GAMM</name>
<dbReference type="Proteomes" id="UP000076661">
    <property type="component" value="Unassembled WGS sequence"/>
</dbReference>
<evidence type="ECO:0000256" key="1">
    <source>
        <dbReference type="SAM" id="SignalP"/>
    </source>
</evidence>
<feature type="signal peptide" evidence="1">
    <location>
        <begin position="1"/>
        <end position="21"/>
    </location>
</feature>